<reference evidence="3" key="1">
    <citation type="journal article" date="2019" name="Int. J. Syst. Evol. Microbiol.">
        <title>The Global Catalogue of Microorganisms (GCM) 10K type strain sequencing project: providing services to taxonomists for standard genome sequencing and annotation.</title>
        <authorList>
            <consortium name="The Broad Institute Genomics Platform"/>
            <consortium name="The Broad Institute Genome Sequencing Center for Infectious Disease"/>
            <person name="Wu L."/>
            <person name="Ma J."/>
        </authorList>
    </citation>
    <scope>NUCLEOTIDE SEQUENCE [LARGE SCALE GENOMIC DNA]</scope>
    <source>
        <strain evidence="3">NBRC 110044</strain>
    </source>
</reference>
<dbReference type="EMBL" id="BSOG01000001">
    <property type="protein sequence ID" value="GLR12382.1"/>
    <property type="molecule type" value="Genomic_DNA"/>
</dbReference>
<gene>
    <name evidence="2" type="ORF">GCM10007907_11720</name>
</gene>
<accession>A0ABQ5YD68</accession>
<evidence type="ECO:0000313" key="2">
    <source>
        <dbReference type="EMBL" id="GLR12382.1"/>
    </source>
</evidence>
<proteinExistence type="predicted"/>
<keyword evidence="3" id="KW-1185">Reference proteome</keyword>
<name>A0ABQ5YD68_9NEIS</name>
<sequence>MVGRWWIAAALGLAASLAQANDGCSAGSEFEPRLCPSKLPAIKQVVIQQNGMKSAQETNPAVRCDGFKLSVRQVRQFLARAGEVDKQDALHQLDWSPCYASGEVRFKDGRVGLWQISQFRQGSLRLGEGEPVYLYCPACRDRPFKQP</sequence>
<dbReference type="Proteomes" id="UP001156706">
    <property type="component" value="Unassembled WGS sequence"/>
</dbReference>
<evidence type="ECO:0000256" key="1">
    <source>
        <dbReference type="SAM" id="SignalP"/>
    </source>
</evidence>
<protein>
    <submittedName>
        <fullName evidence="2">Uncharacterized protein</fullName>
    </submittedName>
</protein>
<dbReference type="RefSeq" id="WP_284195506.1">
    <property type="nucleotide sequence ID" value="NZ_BSOG01000001.1"/>
</dbReference>
<feature type="signal peptide" evidence="1">
    <location>
        <begin position="1"/>
        <end position="20"/>
    </location>
</feature>
<keyword evidence="1" id="KW-0732">Signal</keyword>
<comment type="caution">
    <text evidence="2">The sequence shown here is derived from an EMBL/GenBank/DDBJ whole genome shotgun (WGS) entry which is preliminary data.</text>
</comment>
<evidence type="ECO:0000313" key="3">
    <source>
        <dbReference type="Proteomes" id="UP001156706"/>
    </source>
</evidence>
<organism evidence="2 3">
    <name type="scientific">Chitinimonas prasina</name>
    <dbReference type="NCBI Taxonomy" id="1434937"/>
    <lineage>
        <taxon>Bacteria</taxon>
        <taxon>Pseudomonadati</taxon>
        <taxon>Pseudomonadota</taxon>
        <taxon>Betaproteobacteria</taxon>
        <taxon>Neisseriales</taxon>
        <taxon>Chitinibacteraceae</taxon>
        <taxon>Chitinimonas</taxon>
    </lineage>
</organism>
<feature type="chain" id="PRO_5045474387" evidence="1">
    <location>
        <begin position="21"/>
        <end position="147"/>
    </location>
</feature>